<evidence type="ECO:0000313" key="2">
    <source>
        <dbReference type="Proteomes" id="UP000249614"/>
    </source>
</evidence>
<dbReference type="EMBL" id="LXXM01000101">
    <property type="protein sequence ID" value="PZS94328.1"/>
    <property type="molecule type" value="Genomic_DNA"/>
</dbReference>
<reference evidence="1 2" key="1">
    <citation type="submission" date="2016-05" db="EMBL/GenBank/DDBJ databases">
        <authorList>
            <person name="Lavstsen T."/>
            <person name="Jespersen J.S."/>
        </authorList>
    </citation>
    <scope>NUCLEOTIDE SEQUENCE [LARGE SCALE GENOMIC DNA]</scope>
    <source>
        <strain evidence="1 2">SM-5815</strain>
    </source>
</reference>
<sequence length="189" mass="21407">MAQLEVTLDSATPALADALRQLEGEARQLILRDWGEYLLRSTRERAKKERDPTGQRWRALEPSYKRWKQKKRPGVPILKFDFHMLGDMASWQTDGNEAVLVGTNAPYGAIHQFGGTIRHAARPAKIHLKTGKGGSRFVKANRKNARYKRSVTMPAYTNTIAARPWLGVSREDEKELLDIAQDHVSGAFR</sequence>
<dbReference type="InterPro" id="IPR006522">
    <property type="entry name" value="Phage_virion_morphogenesis"/>
</dbReference>
<evidence type="ECO:0000313" key="1">
    <source>
        <dbReference type="EMBL" id="PZS94328.1"/>
    </source>
</evidence>
<dbReference type="RefSeq" id="WP_111111874.1">
    <property type="nucleotide sequence ID" value="NZ_LXXM01000101.1"/>
</dbReference>
<dbReference type="NCBIfam" id="TIGR01635">
    <property type="entry name" value="tail_comp_S"/>
    <property type="match status" value="1"/>
</dbReference>
<proteinExistence type="predicted"/>
<protein>
    <submittedName>
        <fullName evidence="1">Phage virion morphogenesis protein</fullName>
    </submittedName>
</protein>
<comment type="caution">
    <text evidence="1">The sequence shown here is derived from an EMBL/GenBank/DDBJ whole genome shotgun (WGS) entry which is preliminary data.</text>
</comment>
<dbReference type="Pfam" id="PF05069">
    <property type="entry name" value="Phage_tail_S"/>
    <property type="match status" value="1"/>
</dbReference>
<organism evidence="1 2">
    <name type="scientific">Stenotrophomonas maltophilia</name>
    <name type="common">Pseudomonas maltophilia</name>
    <name type="synonym">Xanthomonas maltophilia</name>
    <dbReference type="NCBI Taxonomy" id="40324"/>
    <lineage>
        <taxon>Bacteria</taxon>
        <taxon>Pseudomonadati</taxon>
        <taxon>Pseudomonadota</taxon>
        <taxon>Gammaproteobacteria</taxon>
        <taxon>Lysobacterales</taxon>
        <taxon>Lysobacteraceae</taxon>
        <taxon>Stenotrophomonas</taxon>
        <taxon>Stenotrophomonas maltophilia group</taxon>
    </lineage>
</organism>
<dbReference type="Proteomes" id="UP000249614">
    <property type="component" value="Unassembled WGS sequence"/>
</dbReference>
<accession>A0A2W6IFA8</accession>
<name>A0A2W6IFA8_STEMA</name>
<gene>
    <name evidence="1" type="ORF">A7X83_04955</name>
</gene>
<dbReference type="AlphaFoldDB" id="A0A2W6IFA8"/>